<keyword evidence="7 9" id="KW-1133">Transmembrane helix</keyword>
<evidence type="ECO:0000256" key="7">
    <source>
        <dbReference type="ARBA" id="ARBA00022989"/>
    </source>
</evidence>
<dbReference type="PROSITE" id="PS50893">
    <property type="entry name" value="ABC_TRANSPORTER_2"/>
    <property type="match status" value="1"/>
</dbReference>
<protein>
    <submittedName>
        <fullName evidence="11">ATP-binding cassette domain-containing protein</fullName>
    </submittedName>
</protein>
<evidence type="ECO:0000256" key="4">
    <source>
        <dbReference type="ARBA" id="ARBA00022692"/>
    </source>
</evidence>
<dbReference type="GO" id="GO:0015421">
    <property type="term" value="F:ABC-type oligopeptide transporter activity"/>
    <property type="evidence" value="ECO:0007669"/>
    <property type="project" value="TreeGrafter"/>
</dbReference>
<evidence type="ECO:0000256" key="6">
    <source>
        <dbReference type="ARBA" id="ARBA00022840"/>
    </source>
</evidence>
<dbReference type="PANTHER" id="PTHR43394:SF1">
    <property type="entry name" value="ATP-BINDING CASSETTE SUB-FAMILY B MEMBER 10, MITOCHONDRIAL"/>
    <property type="match status" value="1"/>
</dbReference>
<evidence type="ECO:0000256" key="3">
    <source>
        <dbReference type="ARBA" id="ARBA00022475"/>
    </source>
</evidence>
<proteinExistence type="predicted"/>
<keyword evidence="8 9" id="KW-0472">Membrane</keyword>
<comment type="subcellular location">
    <subcellularLocation>
        <location evidence="1">Cell membrane</location>
        <topology evidence="1">Multi-pass membrane protein</topology>
    </subcellularLocation>
</comment>
<dbReference type="EMBL" id="VWLE01000339">
    <property type="protein sequence ID" value="KAA3944938.1"/>
    <property type="molecule type" value="Genomic_DNA"/>
</dbReference>
<evidence type="ECO:0000256" key="2">
    <source>
        <dbReference type="ARBA" id="ARBA00022448"/>
    </source>
</evidence>
<evidence type="ECO:0000256" key="1">
    <source>
        <dbReference type="ARBA" id="ARBA00004651"/>
    </source>
</evidence>
<reference evidence="11 12" key="1">
    <citation type="journal article" date="2019" name="Nat. Med.">
        <title>A library of human gut bacterial isolates paired with longitudinal multiomics data enables mechanistic microbiome research.</title>
        <authorList>
            <person name="Poyet M."/>
            <person name="Groussin M."/>
            <person name="Gibbons S.M."/>
            <person name="Avila-Pacheco J."/>
            <person name="Jiang X."/>
            <person name="Kearney S.M."/>
            <person name="Perrotta A.R."/>
            <person name="Berdy B."/>
            <person name="Zhao S."/>
            <person name="Lieberman T.D."/>
            <person name="Swanson P.K."/>
            <person name="Smith M."/>
            <person name="Roesemann S."/>
            <person name="Alexander J.E."/>
            <person name="Rich S.A."/>
            <person name="Livny J."/>
            <person name="Vlamakis H."/>
            <person name="Clish C."/>
            <person name="Bullock K."/>
            <person name="Deik A."/>
            <person name="Scott J."/>
            <person name="Pierce K.A."/>
            <person name="Xavier R.J."/>
            <person name="Alm E.J."/>
        </authorList>
    </citation>
    <scope>NUCLEOTIDE SEQUENCE [LARGE SCALE GENOMIC DNA]</scope>
    <source>
        <strain evidence="11 12">BIOML-A163</strain>
    </source>
</reference>
<evidence type="ECO:0000256" key="9">
    <source>
        <dbReference type="SAM" id="Phobius"/>
    </source>
</evidence>
<gene>
    <name evidence="11" type="ORF">F3D71_19565</name>
</gene>
<evidence type="ECO:0000313" key="11">
    <source>
        <dbReference type="EMBL" id="KAA3944938.1"/>
    </source>
</evidence>
<feature type="domain" description="ABC transporter" evidence="10">
    <location>
        <begin position="85"/>
        <end position="320"/>
    </location>
</feature>
<dbReference type="PANTHER" id="PTHR43394">
    <property type="entry name" value="ATP-DEPENDENT PERMEASE MDL1, MITOCHONDRIAL"/>
    <property type="match status" value="1"/>
</dbReference>
<evidence type="ECO:0000256" key="8">
    <source>
        <dbReference type="ARBA" id="ARBA00023136"/>
    </source>
</evidence>
<evidence type="ECO:0000259" key="10">
    <source>
        <dbReference type="PROSITE" id="PS50893"/>
    </source>
</evidence>
<feature type="non-terminal residue" evidence="11">
    <location>
        <position position="1"/>
    </location>
</feature>
<feature type="transmembrane region" description="Helical" evidence="9">
    <location>
        <begin position="28"/>
        <end position="47"/>
    </location>
</feature>
<dbReference type="InterPro" id="IPR003593">
    <property type="entry name" value="AAA+_ATPase"/>
</dbReference>
<dbReference type="SMART" id="SM00382">
    <property type="entry name" value="AAA"/>
    <property type="match status" value="1"/>
</dbReference>
<keyword evidence="5" id="KW-0547">Nucleotide-binding</keyword>
<dbReference type="GO" id="GO:0005524">
    <property type="term" value="F:ATP binding"/>
    <property type="evidence" value="ECO:0007669"/>
    <property type="project" value="UniProtKB-KW"/>
</dbReference>
<comment type="caution">
    <text evidence="11">The sequence shown here is derived from an EMBL/GenBank/DDBJ whole genome shotgun (WGS) entry which is preliminary data.</text>
</comment>
<evidence type="ECO:0000313" key="12">
    <source>
        <dbReference type="Proteomes" id="UP000323717"/>
    </source>
</evidence>
<name>A0A5M5BZU1_BACOV</name>
<dbReference type="InterPro" id="IPR017871">
    <property type="entry name" value="ABC_transporter-like_CS"/>
</dbReference>
<dbReference type="GO" id="GO:0016887">
    <property type="term" value="F:ATP hydrolysis activity"/>
    <property type="evidence" value="ECO:0007669"/>
    <property type="project" value="InterPro"/>
</dbReference>
<dbReference type="AlphaFoldDB" id="A0A5M5BZU1"/>
<dbReference type="Gene3D" id="1.20.1560.10">
    <property type="entry name" value="ABC transporter type 1, transmembrane domain"/>
    <property type="match status" value="1"/>
</dbReference>
<accession>A0A5M5BZU1</accession>
<keyword evidence="3" id="KW-1003">Cell membrane</keyword>
<sequence>SVAFLLVPVVILLIGNKSENIAPIITDMFLYVLITPVIATNVMKVMYLQQDMFLADQAISRVENLTSSEPLPIAENPEKITACDVTFENVSFAYPNAGQNAVDGISFHLPEGKTFALVGQSGGGKTTIAQLIPRFWDVSAGSVTIGGINVKNIAKDNLMNHIAFVFQNTKLFKTSLLENIKYGNPAASDEAVQRAIDLSQSREIIDRLPNGLNTKIGVDGTFLSGGEQQRIVLARAILKDAPIVVLDEATAFADPENEHLIQKALHELRKGKTVLMIAHHLTSVQDADKILVIAQGKIAEEGTHSELIARNGIYNSMWNEYQRTVTWTV</sequence>
<dbReference type="PROSITE" id="PS00211">
    <property type="entry name" value="ABC_TRANSPORTER_1"/>
    <property type="match status" value="1"/>
</dbReference>
<keyword evidence="4 9" id="KW-0812">Transmembrane</keyword>
<dbReference type="FunFam" id="3.40.50.300:FF:000221">
    <property type="entry name" value="Multidrug ABC transporter ATP-binding protein"/>
    <property type="match status" value="1"/>
</dbReference>
<dbReference type="InterPro" id="IPR027417">
    <property type="entry name" value="P-loop_NTPase"/>
</dbReference>
<dbReference type="Proteomes" id="UP000323717">
    <property type="component" value="Unassembled WGS sequence"/>
</dbReference>
<keyword evidence="6 11" id="KW-0067">ATP-binding</keyword>
<dbReference type="Gene3D" id="3.40.50.300">
    <property type="entry name" value="P-loop containing nucleotide triphosphate hydrolases"/>
    <property type="match status" value="1"/>
</dbReference>
<evidence type="ECO:0000256" key="5">
    <source>
        <dbReference type="ARBA" id="ARBA00022741"/>
    </source>
</evidence>
<organism evidence="11 12">
    <name type="scientific">Bacteroides ovatus</name>
    <dbReference type="NCBI Taxonomy" id="28116"/>
    <lineage>
        <taxon>Bacteria</taxon>
        <taxon>Pseudomonadati</taxon>
        <taxon>Bacteroidota</taxon>
        <taxon>Bacteroidia</taxon>
        <taxon>Bacteroidales</taxon>
        <taxon>Bacteroidaceae</taxon>
        <taxon>Bacteroides</taxon>
    </lineage>
</organism>
<dbReference type="SUPFAM" id="SSF52540">
    <property type="entry name" value="P-loop containing nucleoside triphosphate hydrolases"/>
    <property type="match status" value="1"/>
</dbReference>
<dbReference type="Pfam" id="PF00005">
    <property type="entry name" value="ABC_tran"/>
    <property type="match status" value="1"/>
</dbReference>
<dbReference type="InterPro" id="IPR039421">
    <property type="entry name" value="Type_1_exporter"/>
</dbReference>
<dbReference type="InterPro" id="IPR036640">
    <property type="entry name" value="ABC1_TM_sf"/>
</dbReference>
<dbReference type="InterPro" id="IPR003439">
    <property type="entry name" value="ABC_transporter-like_ATP-bd"/>
</dbReference>
<dbReference type="GO" id="GO:0005886">
    <property type="term" value="C:plasma membrane"/>
    <property type="evidence" value="ECO:0007669"/>
    <property type="project" value="UniProtKB-SubCell"/>
</dbReference>
<keyword evidence="2" id="KW-0813">Transport</keyword>